<protein>
    <recommendedName>
        <fullName evidence="5">NADP-dependent oxidoreductase domain-containing protein</fullName>
    </recommendedName>
</protein>
<evidence type="ECO:0000256" key="4">
    <source>
        <dbReference type="PIRSR" id="PIRSR000097-3"/>
    </source>
</evidence>
<dbReference type="FunFam" id="3.20.20.100:FF:000002">
    <property type="entry name" value="2,5-diketo-D-gluconic acid reductase A"/>
    <property type="match status" value="1"/>
</dbReference>
<dbReference type="InterPro" id="IPR023210">
    <property type="entry name" value="NADP_OxRdtase_dom"/>
</dbReference>
<evidence type="ECO:0000313" key="6">
    <source>
        <dbReference type="EMBL" id="KAG6458096.1"/>
    </source>
</evidence>
<evidence type="ECO:0000313" key="7">
    <source>
        <dbReference type="Proteomes" id="UP000791440"/>
    </source>
</evidence>
<dbReference type="InterPro" id="IPR020471">
    <property type="entry name" value="AKR"/>
</dbReference>
<feature type="binding site" evidence="3">
    <location>
        <position position="137"/>
    </location>
    <ligand>
        <name>substrate</name>
    </ligand>
</feature>
<dbReference type="PANTHER" id="PTHR11732">
    <property type="entry name" value="ALDO/KETO REDUCTASE"/>
    <property type="match status" value="1"/>
</dbReference>
<dbReference type="PROSITE" id="PS00798">
    <property type="entry name" value="ALDOKETO_REDUCTASE_1"/>
    <property type="match status" value="1"/>
</dbReference>
<gene>
    <name evidence="6" type="ORF">O3G_MSEX010673</name>
</gene>
<dbReference type="InterPro" id="IPR036812">
    <property type="entry name" value="NAD(P)_OxRdtase_dom_sf"/>
</dbReference>
<evidence type="ECO:0000256" key="2">
    <source>
        <dbReference type="PIRSR" id="PIRSR000097-1"/>
    </source>
</evidence>
<feature type="site" description="Lowers pKa of active site Tyr" evidence="4">
    <location>
        <position position="104"/>
    </location>
</feature>
<keyword evidence="7" id="KW-1185">Reference proteome</keyword>
<dbReference type="InterPro" id="IPR018170">
    <property type="entry name" value="Aldo/ket_reductase_CS"/>
</dbReference>
<dbReference type="PRINTS" id="PR00069">
    <property type="entry name" value="ALDKETRDTASE"/>
</dbReference>
<feature type="active site" description="Proton donor" evidence="2">
    <location>
        <position position="75"/>
    </location>
</feature>
<dbReference type="Gene3D" id="3.20.20.100">
    <property type="entry name" value="NADP-dependent oxidoreductase domain"/>
    <property type="match status" value="1"/>
</dbReference>
<dbReference type="AlphaFoldDB" id="A0A921ZIH0"/>
<sequence>MAQVKIPTIKLNNGADMPVLGYGTWLGISEKAQAAGDAKEAFSFDFDVSDAPKMVEALSYAIDIGYRHIDTAHLYRMEPEVGQIINQKIKQGVVKREELFVTTKVWHHFHREADVEVSVRGSLRRLNLDYVDLILMHWPMSISQKGVDEKIDYLETWRGFESVLKKGLVKAIGVSNFNLEQMKRLLANCKVPPASNQIEINLNLGQPELVEYCQSKGVVVVAYSPFGTMVPSRAAPNSPEPKLNNPTMVAIAKKYNKTVTQVTLRYLYQRGIVSIPKTITKSRVLENASIFDFELDQGDVATIAKFDNGYRTVRPIFWQDYLNYPFDKVPEKAEIPKSLMVWKNGINLDID</sequence>
<dbReference type="PIRSF" id="PIRSF000097">
    <property type="entry name" value="AKR"/>
    <property type="match status" value="1"/>
</dbReference>
<dbReference type="GO" id="GO:0016616">
    <property type="term" value="F:oxidoreductase activity, acting on the CH-OH group of donors, NAD or NADP as acceptor"/>
    <property type="evidence" value="ECO:0007669"/>
    <property type="project" value="UniProtKB-ARBA"/>
</dbReference>
<feature type="domain" description="NADP-dependent oxidoreductase" evidence="5">
    <location>
        <begin position="49"/>
        <end position="307"/>
    </location>
</feature>
<evidence type="ECO:0000256" key="3">
    <source>
        <dbReference type="PIRSR" id="PIRSR000097-2"/>
    </source>
</evidence>
<dbReference type="SUPFAM" id="SSF51430">
    <property type="entry name" value="NAD(P)-linked oxidoreductase"/>
    <property type="match status" value="1"/>
</dbReference>
<proteinExistence type="predicted"/>
<comment type="caution">
    <text evidence="6">The sequence shown here is derived from an EMBL/GenBank/DDBJ whole genome shotgun (WGS) entry which is preliminary data.</text>
</comment>
<dbReference type="EMBL" id="JH668571">
    <property type="protein sequence ID" value="KAG6458096.1"/>
    <property type="molecule type" value="Genomic_DNA"/>
</dbReference>
<reference evidence="6" key="1">
    <citation type="journal article" date="2016" name="Insect Biochem. Mol. Biol.">
        <title>Multifaceted biological insights from a draft genome sequence of the tobacco hornworm moth, Manduca sexta.</title>
        <authorList>
            <person name="Kanost M.R."/>
            <person name="Arrese E.L."/>
            <person name="Cao X."/>
            <person name="Chen Y.R."/>
            <person name="Chellapilla S."/>
            <person name="Goldsmith M.R."/>
            <person name="Grosse-Wilde E."/>
            <person name="Heckel D.G."/>
            <person name="Herndon N."/>
            <person name="Jiang H."/>
            <person name="Papanicolaou A."/>
            <person name="Qu J."/>
            <person name="Soulages J.L."/>
            <person name="Vogel H."/>
            <person name="Walters J."/>
            <person name="Waterhouse R.M."/>
            <person name="Ahn S.J."/>
            <person name="Almeida F.C."/>
            <person name="An C."/>
            <person name="Aqrawi P."/>
            <person name="Bretschneider A."/>
            <person name="Bryant W.B."/>
            <person name="Bucks S."/>
            <person name="Chao H."/>
            <person name="Chevignon G."/>
            <person name="Christen J.M."/>
            <person name="Clarke D.F."/>
            <person name="Dittmer N.T."/>
            <person name="Ferguson L.C.F."/>
            <person name="Garavelou S."/>
            <person name="Gordon K.H.J."/>
            <person name="Gunaratna R.T."/>
            <person name="Han Y."/>
            <person name="Hauser F."/>
            <person name="He Y."/>
            <person name="Heidel-Fischer H."/>
            <person name="Hirsh A."/>
            <person name="Hu Y."/>
            <person name="Jiang H."/>
            <person name="Kalra D."/>
            <person name="Klinner C."/>
            <person name="Konig C."/>
            <person name="Kovar C."/>
            <person name="Kroll A.R."/>
            <person name="Kuwar S.S."/>
            <person name="Lee S.L."/>
            <person name="Lehman R."/>
            <person name="Li K."/>
            <person name="Li Z."/>
            <person name="Liang H."/>
            <person name="Lovelace S."/>
            <person name="Lu Z."/>
            <person name="Mansfield J.H."/>
            <person name="McCulloch K.J."/>
            <person name="Mathew T."/>
            <person name="Morton B."/>
            <person name="Muzny D.M."/>
            <person name="Neunemann D."/>
            <person name="Ongeri F."/>
            <person name="Pauchet Y."/>
            <person name="Pu L.L."/>
            <person name="Pyrousis I."/>
            <person name="Rao X.J."/>
            <person name="Redding A."/>
            <person name="Roesel C."/>
            <person name="Sanchez-Gracia A."/>
            <person name="Schaack S."/>
            <person name="Shukla A."/>
            <person name="Tetreau G."/>
            <person name="Wang Y."/>
            <person name="Xiong G.H."/>
            <person name="Traut W."/>
            <person name="Walsh T.K."/>
            <person name="Worley K.C."/>
            <person name="Wu D."/>
            <person name="Wu W."/>
            <person name="Wu Y.Q."/>
            <person name="Zhang X."/>
            <person name="Zou Z."/>
            <person name="Zucker H."/>
            <person name="Briscoe A.D."/>
            <person name="Burmester T."/>
            <person name="Clem R.J."/>
            <person name="Feyereisen R."/>
            <person name="Grimmelikhuijzen C.J.P."/>
            <person name="Hamodrakas S.J."/>
            <person name="Hansson B.S."/>
            <person name="Huguet E."/>
            <person name="Jermiin L.S."/>
            <person name="Lan Q."/>
            <person name="Lehman H.K."/>
            <person name="Lorenzen M."/>
            <person name="Merzendorfer H."/>
            <person name="Michalopoulos I."/>
            <person name="Morton D.B."/>
            <person name="Muthukrishnan S."/>
            <person name="Oakeshott J.G."/>
            <person name="Palmer W."/>
            <person name="Park Y."/>
            <person name="Passarelli A.L."/>
            <person name="Rozas J."/>
            <person name="Schwartz L.M."/>
            <person name="Smith W."/>
            <person name="Southgate A."/>
            <person name="Vilcinskas A."/>
            <person name="Vogt R."/>
            <person name="Wang P."/>
            <person name="Werren J."/>
            <person name="Yu X.Q."/>
            <person name="Zhou J.J."/>
            <person name="Brown S.J."/>
            <person name="Scherer S.E."/>
            <person name="Richards S."/>
            <person name="Blissard G.W."/>
        </authorList>
    </citation>
    <scope>NUCLEOTIDE SEQUENCE</scope>
</reference>
<dbReference type="PROSITE" id="PS00062">
    <property type="entry name" value="ALDOKETO_REDUCTASE_2"/>
    <property type="match status" value="1"/>
</dbReference>
<reference evidence="6" key="2">
    <citation type="submission" date="2020-12" db="EMBL/GenBank/DDBJ databases">
        <authorList>
            <person name="Kanost M."/>
        </authorList>
    </citation>
    <scope>NUCLEOTIDE SEQUENCE</scope>
</reference>
<evidence type="ECO:0000259" key="5">
    <source>
        <dbReference type="Pfam" id="PF00248"/>
    </source>
</evidence>
<dbReference type="Proteomes" id="UP000791440">
    <property type="component" value="Unassembled WGS sequence"/>
</dbReference>
<keyword evidence="1" id="KW-0560">Oxidoreductase</keyword>
<dbReference type="Pfam" id="PF00248">
    <property type="entry name" value="Aldo_ket_red"/>
    <property type="match status" value="1"/>
</dbReference>
<accession>A0A921ZIH0</accession>
<name>A0A921ZIH0_MANSE</name>
<organism evidence="6 7">
    <name type="scientific">Manduca sexta</name>
    <name type="common">Tobacco hawkmoth</name>
    <name type="synonym">Tobacco hornworm</name>
    <dbReference type="NCBI Taxonomy" id="7130"/>
    <lineage>
        <taxon>Eukaryota</taxon>
        <taxon>Metazoa</taxon>
        <taxon>Ecdysozoa</taxon>
        <taxon>Arthropoda</taxon>
        <taxon>Hexapoda</taxon>
        <taxon>Insecta</taxon>
        <taxon>Pterygota</taxon>
        <taxon>Neoptera</taxon>
        <taxon>Endopterygota</taxon>
        <taxon>Lepidoptera</taxon>
        <taxon>Glossata</taxon>
        <taxon>Ditrysia</taxon>
        <taxon>Bombycoidea</taxon>
        <taxon>Sphingidae</taxon>
        <taxon>Sphinginae</taxon>
        <taxon>Sphingini</taxon>
        <taxon>Manduca</taxon>
    </lineage>
</organism>
<evidence type="ECO:0000256" key="1">
    <source>
        <dbReference type="ARBA" id="ARBA00023002"/>
    </source>
</evidence>